<dbReference type="InterPro" id="IPR025827">
    <property type="entry name" value="Zn_ribbon_recom_dom"/>
</dbReference>
<dbReference type="PROSITE" id="PS00397">
    <property type="entry name" value="RECOMBINASES_1"/>
    <property type="match status" value="1"/>
</dbReference>
<dbReference type="InterPro" id="IPR011109">
    <property type="entry name" value="DNA_bind_recombinase_dom"/>
</dbReference>
<dbReference type="Gene3D" id="3.90.1750.20">
    <property type="entry name" value="Putative Large Serine Recombinase, Chain B, Domain 2"/>
    <property type="match status" value="1"/>
</dbReference>
<evidence type="ECO:0000256" key="3">
    <source>
        <dbReference type="ARBA" id="ARBA00023172"/>
    </source>
</evidence>
<dbReference type="SMART" id="SM00857">
    <property type="entry name" value="Resolvase"/>
    <property type="match status" value="1"/>
</dbReference>
<dbReference type="CDD" id="cd00338">
    <property type="entry name" value="Ser_Recombinase"/>
    <property type="match status" value="1"/>
</dbReference>
<dbReference type="PANTHER" id="PTHR30461">
    <property type="entry name" value="DNA-INVERTASE FROM LAMBDOID PROPHAGE"/>
    <property type="match status" value="1"/>
</dbReference>
<dbReference type="InterPro" id="IPR036162">
    <property type="entry name" value="Resolvase-like_N_sf"/>
</dbReference>
<dbReference type="PROSITE" id="PS51736">
    <property type="entry name" value="RECOMBINASES_3"/>
    <property type="match status" value="1"/>
</dbReference>
<comment type="caution">
    <text evidence="8">The sequence shown here is derived from an EMBL/GenBank/DDBJ whole genome shotgun (WGS) entry which is preliminary data.</text>
</comment>
<reference evidence="8 9" key="1">
    <citation type="submission" date="2018-03" db="EMBL/GenBank/DDBJ databases">
        <title>Whole genome sequencing of Histamine producing bacteria.</title>
        <authorList>
            <person name="Butler K."/>
        </authorList>
    </citation>
    <scope>NUCLEOTIDE SEQUENCE [LARGE SCALE GENOMIC DNA]</scope>
    <source>
        <strain evidence="8 9">DSM 16190</strain>
    </source>
</reference>
<proteinExistence type="predicted"/>
<keyword evidence="1" id="KW-0229">DNA integration</keyword>
<evidence type="ECO:0000256" key="2">
    <source>
        <dbReference type="ARBA" id="ARBA00023125"/>
    </source>
</evidence>
<keyword evidence="3" id="KW-0233">DNA recombination</keyword>
<dbReference type="Pfam" id="PF13408">
    <property type="entry name" value="Zn_ribbon_recom"/>
    <property type="match status" value="1"/>
</dbReference>
<sequence length="493" mass="56234">MKLIAYIRVSSQNQVDHGDSLAGQEESINKWATNNGHTIIRKYIDAGSSAYNDNQRPQFNIMLREIDKQDFDCDGVIVYSLSRFSRSIISQAAALSILEKNKIRILSVVEPLPEDYMTYKLLLTIFGVINEMQSKQNSATVCDRLQGTADKGYFTGGTIPYGYESVHVTDESVFRKKLVINEEEAKVVRKIYELATKGNTGKGWGLKKITSYLNDNAILNRGDYWKTSTLHRILHNTIYYGERIYGRKRVERSGKINPPPTIVKSPEIISKETFDNVKRKLKSRDLKNNKDRSIRSNSLLTGIIKCGLCNANLVITTGKSGNYKYYTCGNKVRSSVNSCNCKNHPKDKLEEIVKKTLLDNILIESVIIKILNDLKIILRANDTDEKELRKLNLQLKSKQGILSDFYKKLLSNNIEFDETVKMFISSEQNKLNNLKNDIDRITCSKKITYKKFGINQIRSFIKSIRSLIISNNSELTKSFLISLGMEVKVYPKN</sequence>
<dbReference type="GO" id="GO:0015074">
    <property type="term" value="P:DNA integration"/>
    <property type="evidence" value="ECO:0007669"/>
    <property type="project" value="UniProtKB-KW"/>
</dbReference>
<gene>
    <name evidence="8" type="ORF">C9I89_04265</name>
</gene>
<keyword evidence="2" id="KW-0238">DNA-binding</keyword>
<dbReference type="Pfam" id="PF07508">
    <property type="entry name" value="Recombinase"/>
    <property type="match status" value="1"/>
</dbReference>
<evidence type="ECO:0000256" key="5">
    <source>
        <dbReference type="PROSITE-ProRule" id="PRU10137"/>
    </source>
</evidence>
<organism evidence="8 9">
    <name type="scientific">Photobacterium lipolyticum</name>
    <dbReference type="NCBI Taxonomy" id="266810"/>
    <lineage>
        <taxon>Bacteria</taxon>
        <taxon>Pseudomonadati</taxon>
        <taxon>Pseudomonadota</taxon>
        <taxon>Gammaproteobacteria</taxon>
        <taxon>Vibrionales</taxon>
        <taxon>Vibrionaceae</taxon>
        <taxon>Photobacterium</taxon>
    </lineage>
</organism>
<evidence type="ECO:0000259" key="7">
    <source>
        <dbReference type="PROSITE" id="PS51737"/>
    </source>
</evidence>
<evidence type="ECO:0000313" key="8">
    <source>
        <dbReference type="EMBL" id="PSW06753.1"/>
    </source>
</evidence>
<evidence type="ECO:0000256" key="1">
    <source>
        <dbReference type="ARBA" id="ARBA00022908"/>
    </source>
</evidence>
<dbReference type="GO" id="GO:0000150">
    <property type="term" value="F:DNA strand exchange activity"/>
    <property type="evidence" value="ECO:0007669"/>
    <property type="project" value="InterPro"/>
</dbReference>
<dbReference type="Pfam" id="PF00239">
    <property type="entry name" value="Resolvase"/>
    <property type="match status" value="1"/>
</dbReference>
<feature type="active site" description="O-(5'-phospho-DNA)-serine intermediate" evidence="4 5">
    <location>
        <position position="10"/>
    </location>
</feature>
<dbReference type="Gene3D" id="3.40.50.1390">
    <property type="entry name" value="Resolvase, N-terminal catalytic domain"/>
    <property type="match status" value="1"/>
</dbReference>
<dbReference type="RefSeq" id="WP_107282117.1">
    <property type="nucleotide sequence ID" value="NZ_PYMC01000002.1"/>
</dbReference>
<dbReference type="SUPFAM" id="SSF53041">
    <property type="entry name" value="Resolvase-like"/>
    <property type="match status" value="1"/>
</dbReference>
<evidence type="ECO:0008006" key="10">
    <source>
        <dbReference type="Google" id="ProtNLM"/>
    </source>
</evidence>
<accession>A0A2T3N311</accession>
<dbReference type="EMBL" id="PYMC01000002">
    <property type="protein sequence ID" value="PSW06753.1"/>
    <property type="molecule type" value="Genomic_DNA"/>
</dbReference>
<dbReference type="AlphaFoldDB" id="A0A2T3N311"/>
<dbReference type="OrthoDB" id="5479610at2"/>
<evidence type="ECO:0000259" key="6">
    <source>
        <dbReference type="PROSITE" id="PS51736"/>
    </source>
</evidence>
<feature type="domain" description="Recombinase" evidence="7">
    <location>
        <begin position="160"/>
        <end position="287"/>
    </location>
</feature>
<dbReference type="Proteomes" id="UP000240904">
    <property type="component" value="Unassembled WGS sequence"/>
</dbReference>
<dbReference type="InterPro" id="IPR006119">
    <property type="entry name" value="Resolv_N"/>
</dbReference>
<evidence type="ECO:0000313" key="9">
    <source>
        <dbReference type="Proteomes" id="UP000240904"/>
    </source>
</evidence>
<dbReference type="InterPro" id="IPR038109">
    <property type="entry name" value="DNA_bind_recomb_sf"/>
</dbReference>
<dbReference type="InterPro" id="IPR006118">
    <property type="entry name" value="Recombinase_CS"/>
</dbReference>
<dbReference type="GO" id="GO:0003677">
    <property type="term" value="F:DNA binding"/>
    <property type="evidence" value="ECO:0007669"/>
    <property type="project" value="UniProtKB-KW"/>
</dbReference>
<keyword evidence="9" id="KW-1185">Reference proteome</keyword>
<evidence type="ECO:0000256" key="4">
    <source>
        <dbReference type="PIRSR" id="PIRSR606118-50"/>
    </source>
</evidence>
<protein>
    <recommendedName>
        <fullName evidence="10">Recombinase family protein</fullName>
    </recommendedName>
</protein>
<name>A0A2T3N311_9GAMM</name>
<dbReference type="InterPro" id="IPR050639">
    <property type="entry name" value="SSR_resolvase"/>
</dbReference>
<dbReference type="PANTHER" id="PTHR30461:SF23">
    <property type="entry name" value="DNA RECOMBINASE-RELATED"/>
    <property type="match status" value="1"/>
</dbReference>
<dbReference type="PROSITE" id="PS51737">
    <property type="entry name" value="RECOMBINASE_DNA_BIND"/>
    <property type="match status" value="1"/>
</dbReference>
<feature type="domain" description="Resolvase/invertase-type recombinase catalytic" evidence="6">
    <location>
        <begin position="2"/>
        <end position="152"/>
    </location>
</feature>